<name>A0ABN2P9Z3_9ACTN</name>
<feature type="binding site" evidence="4">
    <location>
        <position position="176"/>
    </location>
    <ligand>
        <name>1D-myo-inositol 2-(L-cysteinylamino)-2-deoxy-alpha-D-glucopyranoside</name>
        <dbReference type="ChEBI" id="CHEBI:58887"/>
    </ligand>
</feature>
<keyword evidence="3 4" id="KW-0012">Acyltransferase</keyword>
<sequence>MSDGAPQDLPPDAGTPLDTDVLVRIGEVAAACEAADGAAPFDEATWRALHDRPAVEVGWWLAEGGVAVEVDGDLGLAVAPDARGAGLGTGLLEEVLAVTEGEPLRAWSHADHPAAAALAASHGFARVRELWVMRRPSSTPLDPATVPDGVVVASYTDADADDLLAVNAAAFAAHPEQGAMDAADLASRMAQDWYDPAGLLLARDAATGELLGFHWTKRSTADLGEVYVLGIAPAAQGRGLGKVLTLAGLHHLVDGGPAGHGVREVELYVEADNTAAVALYAGYGFTHADVDTHVMYARP</sequence>
<evidence type="ECO:0000313" key="6">
    <source>
        <dbReference type="EMBL" id="GAA1915707.1"/>
    </source>
</evidence>
<dbReference type="EC" id="2.3.1.189" evidence="4"/>
<dbReference type="PANTHER" id="PTHR43617">
    <property type="entry name" value="L-AMINO ACID N-ACETYLTRANSFERASE"/>
    <property type="match status" value="1"/>
</dbReference>
<accession>A0ABN2P9Z3</accession>
<evidence type="ECO:0000259" key="5">
    <source>
        <dbReference type="PROSITE" id="PS51186"/>
    </source>
</evidence>
<dbReference type="InterPro" id="IPR000182">
    <property type="entry name" value="GNAT_dom"/>
</dbReference>
<dbReference type="InterPro" id="IPR016181">
    <property type="entry name" value="Acyl_CoA_acyltransferase"/>
</dbReference>
<feature type="binding site" evidence="4">
    <location>
        <begin position="236"/>
        <end position="242"/>
    </location>
    <ligand>
        <name>acetyl-CoA</name>
        <dbReference type="ChEBI" id="CHEBI:57288"/>
        <label>2</label>
    </ligand>
</feature>
<dbReference type="PANTHER" id="PTHR43617:SF31">
    <property type="entry name" value="MYCOTHIOL ACETYLTRANSFERASE"/>
    <property type="match status" value="1"/>
</dbReference>
<dbReference type="Gene3D" id="3.40.630.30">
    <property type="match status" value="1"/>
</dbReference>
<evidence type="ECO:0000256" key="4">
    <source>
        <dbReference type="HAMAP-Rule" id="MF_01698"/>
    </source>
</evidence>
<dbReference type="PIRSF" id="PIRSF021524">
    <property type="entry name" value="MSH_acetyltransferase"/>
    <property type="match status" value="1"/>
</dbReference>
<dbReference type="Pfam" id="PF00583">
    <property type="entry name" value="Acetyltransf_1"/>
    <property type="match status" value="2"/>
</dbReference>
<protein>
    <recommendedName>
        <fullName evidence="4">Mycothiol acetyltransferase</fullName>
        <shortName evidence="4">MSH acetyltransferase</shortName>
        <ecNumber evidence="4">2.3.1.189</ecNumber>
    </recommendedName>
    <alternativeName>
        <fullName evidence="4">Mycothiol synthase</fullName>
    </alternativeName>
</protein>
<organism evidence="6 7">
    <name type="scientific">Nocardioides lentus</name>
    <dbReference type="NCBI Taxonomy" id="338077"/>
    <lineage>
        <taxon>Bacteria</taxon>
        <taxon>Bacillati</taxon>
        <taxon>Actinomycetota</taxon>
        <taxon>Actinomycetes</taxon>
        <taxon>Propionibacteriales</taxon>
        <taxon>Nocardioidaceae</taxon>
        <taxon>Nocardioides</taxon>
    </lineage>
</organism>
<dbReference type="Proteomes" id="UP001501612">
    <property type="component" value="Unassembled WGS sequence"/>
</dbReference>
<keyword evidence="7" id="KW-1185">Reference proteome</keyword>
<feature type="domain" description="N-acetyltransferase" evidence="5">
    <location>
        <begin position="150"/>
        <end position="299"/>
    </location>
</feature>
<dbReference type="PROSITE" id="PS51186">
    <property type="entry name" value="GNAT"/>
    <property type="match status" value="2"/>
</dbReference>
<comment type="catalytic activity">
    <reaction evidence="4">
        <text>1D-myo-inositol 2-(L-cysteinylamino)-2-deoxy-alpha-D-glucopyranoside + acetyl-CoA = mycothiol + CoA + H(+)</text>
        <dbReference type="Rhea" id="RHEA:26172"/>
        <dbReference type="ChEBI" id="CHEBI:15378"/>
        <dbReference type="ChEBI" id="CHEBI:16768"/>
        <dbReference type="ChEBI" id="CHEBI:57287"/>
        <dbReference type="ChEBI" id="CHEBI:57288"/>
        <dbReference type="ChEBI" id="CHEBI:58887"/>
        <dbReference type="EC" id="2.3.1.189"/>
    </reaction>
</comment>
<keyword evidence="2 4" id="KW-0677">Repeat</keyword>
<feature type="binding site" evidence="4">
    <location>
        <begin position="76"/>
        <end position="78"/>
    </location>
    <ligand>
        <name>acetyl-CoA</name>
        <dbReference type="ChEBI" id="CHEBI:57288"/>
        <label>1</label>
    </ligand>
</feature>
<keyword evidence="1 4" id="KW-0808">Transferase</keyword>
<evidence type="ECO:0000256" key="1">
    <source>
        <dbReference type="ARBA" id="ARBA00022679"/>
    </source>
</evidence>
<dbReference type="SUPFAM" id="SSF55729">
    <property type="entry name" value="Acyl-CoA N-acyltransferases (Nat)"/>
    <property type="match status" value="1"/>
</dbReference>
<comment type="caution">
    <text evidence="6">The sequence shown here is derived from an EMBL/GenBank/DDBJ whole genome shotgun (WGS) entry which is preliminary data.</text>
</comment>
<proteinExistence type="inferred from homology"/>
<comment type="similarity">
    <text evidence="4">Belongs to the acetyltransferase family. MshD subfamily.</text>
</comment>
<dbReference type="InterPro" id="IPR017813">
    <property type="entry name" value="Mycothiol_AcTrfase"/>
</dbReference>
<feature type="binding site" evidence="4">
    <location>
        <position position="43"/>
    </location>
    <ligand>
        <name>1D-myo-inositol 2-(L-cysteinylamino)-2-deoxy-alpha-D-glucopyranoside</name>
        <dbReference type="ChEBI" id="CHEBI:58887"/>
    </ligand>
</feature>
<comment type="subunit">
    <text evidence="4">Monomer.</text>
</comment>
<gene>
    <name evidence="4 6" type="primary">mshD</name>
    <name evidence="6" type="ORF">GCM10009737_16420</name>
</gene>
<reference evidence="6 7" key="1">
    <citation type="journal article" date="2019" name="Int. J. Syst. Evol. Microbiol.">
        <title>The Global Catalogue of Microorganisms (GCM) 10K type strain sequencing project: providing services to taxonomists for standard genome sequencing and annotation.</title>
        <authorList>
            <consortium name="The Broad Institute Genomics Platform"/>
            <consortium name="The Broad Institute Genome Sequencing Center for Infectious Disease"/>
            <person name="Wu L."/>
            <person name="Ma J."/>
        </authorList>
    </citation>
    <scope>NUCLEOTIDE SEQUENCE [LARGE SCALE GENOMIC DNA]</scope>
    <source>
        <strain evidence="6 7">JCM 14046</strain>
    </source>
</reference>
<feature type="domain" description="N-acetyltransferase" evidence="5">
    <location>
        <begin position="12"/>
        <end position="138"/>
    </location>
</feature>
<dbReference type="RefSeq" id="WP_344005997.1">
    <property type="nucleotide sequence ID" value="NZ_BAAAMY010000004.1"/>
</dbReference>
<comment type="caution">
    <text evidence="4">Lacks conserved residue(s) required for the propagation of feature annotation.</text>
</comment>
<evidence type="ECO:0000256" key="2">
    <source>
        <dbReference type="ARBA" id="ARBA00022737"/>
    </source>
</evidence>
<feature type="binding site" evidence="4">
    <location>
        <position position="225"/>
    </location>
    <ligand>
        <name>1D-myo-inositol 2-(L-cysteinylamino)-2-deoxy-alpha-D-glucopyranoside</name>
        <dbReference type="ChEBI" id="CHEBI:58887"/>
    </ligand>
</feature>
<dbReference type="InterPro" id="IPR050276">
    <property type="entry name" value="MshD_Acetyltransferase"/>
</dbReference>
<feature type="binding site" evidence="4">
    <location>
        <position position="268"/>
    </location>
    <ligand>
        <name>1D-myo-inositol 2-(L-cysteinylamino)-2-deoxy-alpha-D-glucopyranoside</name>
        <dbReference type="ChEBI" id="CHEBI:58887"/>
    </ligand>
</feature>
<feature type="binding site" evidence="4">
    <location>
        <begin position="229"/>
        <end position="231"/>
    </location>
    <ligand>
        <name>acetyl-CoA</name>
        <dbReference type="ChEBI" id="CHEBI:57288"/>
        <label>2</label>
    </ligand>
</feature>
<comment type="function">
    <text evidence="4">Catalyzes the transfer of acetyl from acetyl-CoA to desacetylmycothiol (Cys-GlcN-Ins) to form mycothiol.</text>
</comment>
<dbReference type="EMBL" id="BAAAMY010000004">
    <property type="protein sequence ID" value="GAA1915707.1"/>
    <property type="molecule type" value="Genomic_DNA"/>
</dbReference>
<evidence type="ECO:0000256" key="3">
    <source>
        <dbReference type="ARBA" id="ARBA00023315"/>
    </source>
</evidence>
<dbReference type="HAMAP" id="MF_01698">
    <property type="entry name" value="MshD"/>
    <property type="match status" value="1"/>
</dbReference>
<feature type="binding site" evidence="4">
    <location>
        <position position="217"/>
    </location>
    <ligand>
        <name>1D-myo-inositol 2-(L-cysteinylamino)-2-deoxy-alpha-D-glucopyranoside</name>
        <dbReference type="ChEBI" id="CHEBI:58887"/>
    </ligand>
</feature>
<dbReference type="NCBIfam" id="TIGR03448">
    <property type="entry name" value="mycothiol_MshD"/>
    <property type="match status" value="1"/>
</dbReference>
<evidence type="ECO:0000313" key="7">
    <source>
        <dbReference type="Proteomes" id="UP001501612"/>
    </source>
</evidence>